<accession>A0A0E9US31</accession>
<sequence length="46" mass="5127">MTSPGSILVKLRARQSGQAGRTVIVILPFSYKLHMVLFNNIKLRTA</sequence>
<dbReference type="AlphaFoldDB" id="A0A0E9US31"/>
<reference evidence="1" key="1">
    <citation type="submission" date="2014-11" db="EMBL/GenBank/DDBJ databases">
        <authorList>
            <person name="Amaro Gonzalez C."/>
        </authorList>
    </citation>
    <scope>NUCLEOTIDE SEQUENCE</scope>
</reference>
<dbReference type="EMBL" id="GBXM01040016">
    <property type="protein sequence ID" value="JAH68561.1"/>
    <property type="molecule type" value="Transcribed_RNA"/>
</dbReference>
<evidence type="ECO:0000313" key="1">
    <source>
        <dbReference type="EMBL" id="JAH68561.1"/>
    </source>
</evidence>
<organism evidence="1">
    <name type="scientific">Anguilla anguilla</name>
    <name type="common">European freshwater eel</name>
    <name type="synonym">Muraena anguilla</name>
    <dbReference type="NCBI Taxonomy" id="7936"/>
    <lineage>
        <taxon>Eukaryota</taxon>
        <taxon>Metazoa</taxon>
        <taxon>Chordata</taxon>
        <taxon>Craniata</taxon>
        <taxon>Vertebrata</taxon>
        <taxon>Euteleostomi</taxon>
        <taxon>Actinopterygii</taxon>
        <taxon>Neopterygii</taxon>
        <taxon>Teleostei</taxon>
        <taxon>Anguilliformes</taxon>
        <taxon>Anguillidae</taxon>
        <taxon>Anguilla</taxon>
    </lineage>
</organism>
<name>A0A0E9US31_ANGAN</name>
<reference evidence="1" key="2">
    <citation type="journal article" date="2015" name="Fish Shellfish Immunol.">
        <title>Early steps in the European eel (Anguilla anguilla)-Vibrio vulnificus interaction in the gills: Role of the RtxA13 toxin.</title>
        <authorList>
            <person name="Callol A."/>
            <person name="Pajuelo D."/>
            <person name="Ebbesson L."/>
            <person name="Teles M."/>
            <person name="MacKenzie S."/>
            <person name="Amaro C."/>
        </authorList>
    </citation>
    <scope>NUCLEOTIDE SEQUENCE</scope>
</reference>
<proteinExistence type="predicted"/>
<protein>
    <submittedName>
        <fullName evidence="1">Uncharacterized protein</fullName>
    </submittedName>
</protein>